<accession>A0A498KSC5</accession>
<evidence type="ECO:0000313" key="2">
    <source>
        <dbReference type="EMBL" id="RXK47418.1"/>
    </source>
</evidence>
<sequence length="210" mass="22270">MSDASSDDVSAVVRVRETVADWFATSRTGQTLTAVVDRFETAAAGSTTRGVIATLGDWVRASWSYRWLTAEPDPDVIVVDLRETYTIGPIIRVLDRVVDPIADAWDGSSAQATADSVVDAPVRALGIVAVVAVLVETALSLVLGNLGQSGLLVRAILFGFATLATQVPLSASELAETRTGRLLRAVLEPPEPPGEETDRPEKQPNDDDSG</sequence>
<organism evidence="2 3">
    <name type="scientific">Halorientalis pallida</name>
    <dbReference type="NCBI Taxonomy" id="2479928"/>
    <lineage>
        <taxon>Archaea</taxon>
        <taxon>Methanobacteriati</taxon>
        <taxon>Methanobacteriota</taxon>
        <taxon>Stenosarchaea group</taxon>
        <taxon>Halobacteria</taxon>
        <taxon>Halobacteriales</taxon>
        <taxon>Haloarculaceae</taxon>
        <taxon>Halorientalis</taxon>
    </lineage>
</organism>
<evidence type="ECO:0000256" key="1">
    <source>
        <dbReference type="SAM" id="MobiDB-lite"/>
    </source>
</evidence>
<dbReference type="Proteomes" id="UP000289691">
    <property type="component" value="Unassembled WGS sequence"/>
</dbReference>
<dbReference type="OrthoDB" id="205900at2157"/>
<dbReference type="EMBL" id="RDFA01000006">
    <property type="protein sequence ID" value="RXK47418.1"/>
    <property type="molecule type" value="Genomic_DNA"/>
</dbReference>
<reference evidence="2 3" key="1">
    <citation type="submission" date="2019-01" db="EMBL/GenBank/DDBJ databases">
        <title>Halorientalis sp. F13-25 a new haloarchaeum isolated from hypersaline water.</title>
        <authorList>
            <person name="Ana D.-V."/>
            <person name="Cristina S.-P."/>
            <person name="Antonio V."/>
        </authorList>
    </citation>
    <scope>NUCLEOTIDE SEQUENCE [LARGE SCALE GENOMIC DNA]</scope>
    <source>
        <strain evidence="2 3">F13-25</strain>
    </source>
</reference>
<evidence type="ECO:0000313" key="3">
    <source>
        <dbReference type="Proteomes" id="UP000289691"/>
    </source>
</evidence>
<protein>
    <submittedName>
        <fullName evidence="2">Uncharacterized protein</fullName>
    </submittedName>
</protein>
<comment type="caution">
    <text evidence="2">The sequence shown here is derived from an EMBL/GenBank/DDBJ whole genome shotgun (WGS) entry which is preliminary data.</text>
</comment>
<keyword evidence="3" id="KW-1185">Reference proteome</keyword>
<feature type="region of interest" description="Disordered" evidence="1">
    <location>
        <begin position="184"/>
        <end position="210"/>
    </location>
</feature>
<name>A0A498KSC5_9EURY</name>
<dbReference type="AlphaFoldDB" id="A0A498KSC5"/>
<feature type="compositionally biased region" description="Basic and acidic residues" evidence="1">
    <location>
        <begin position="196"/>
        <end position="210"/>
    </location>
</feature>
<dbReference type="RefSeq" id="WP_129070121.1">
    <property type="nucleotide sequence ID" value="NZ_RDFA01000006.1"/>
</dbReference>
<gene>
    <name evidence="2" type="ORF">EAF64_16725</name>
</gene>
<proteinExistence type="predicted"/>